<evidence type="ECO:0000313" key="2">
    <source>
        <dbReference type="EMBL" id="KAH3788616.1"/>
    </source>
</evidence>
<feature type="compositionally biased region" description="Polar residues" evidence="1">
    <location>
        <begin position="19"/>
        <end position="28"/>
    </location>
</feature>
<evidence type="ECO:0000313" key="3">
    <source>
        <dbReference type="Proteomes" id="UP000828390"/>
    </source>
</evidence>
<evidence type="ECO:0000256" key="1">
    <source>
        <dbReference type="SAM" id="MobiDB-lite"/>
    </source>
</evidence>
<comment type="caution">
    <text evidence="2">The sequence shown here is derived from an EMBL/GenBank/DDBJ whole genome shotgun (WGS) entry which is preliminary data.</text>
</comment>
<keyword evidence="3" id="KW-1185">Reference proteome</keyword>
<accession>A0A9D4IUG3</accession>
<dbReference type="AlphaFoldDB" id="A0A9D4IUG3"/>
<dbReference type="Proteomes" id="UP000828390">
    <property type="component" value="Unassembled WGS sequence"/>
</dbReference>
<feature type="region of interest" description="Disordered" evidence="1">
    <location>
        <begin position="1"/>
        <end position="36"/>
    </location>
</feature>
<reference evidence="2" key="2">
    <citation type="submission" date="2020-11" db="EMBL/GenBank/DDBJ databases">
        <authorList>
            <person name="McCartney M.A."/>
            <person name="Auch B."/>
            <person name="Kono T."/>
            <person name="Mallez S."/>
            <person name="Becker A."/>
            <person name="Gohl D.M."/>
            <person name="Silverstein K.A.T."/>
            <person name="Koren S."/>
            <person name="Bechman K.B."/>
            <person name="Herman A."/>
            <person name="Abrahante J.E."/>
            <person name="Garbe J."/>
        </authorList>
    </citation>
    <scope>NUCLEOTIDE SEQUENCE</scope>
    <source>
        <strain evidence="2">Duluth1</strain>
        <tissue evidence="2">Whole animal</tissue>
    </source>
</reference>
<sequence length="50" mass="5691">MVFRDGDVKGSIPARGAFSRSSPKTPSTGYRPRIRTRERFYKPEAFDAID</sequence>
<organism evidence="2 3">
    <name type="scientific">Dreissena polymorpha</name>
    <name type="common">Zebra mussel</name>
    <name type="synonym">Mytilus polymorpha</name>
    <dbReference type="NCBI Taxonomy" id="45954"/>
    <lineage>
        <taxon>Eukaryota</taxon>
        <taxon>Metazoa</taxon>
        <taxon>Spiralia</taxon>
        <taxon>Lophotrochozoa</taxon>
        <taxon>Mollusca</taxon>
        <taxon>Bivalvia</taxon>
        <taxon>Autobranchia</taxon>
        <taxon>Heteroconchia</taxon>
        <taxon>Euheterodonta</taxon>
        <taxon>Imparidentia</taxon>
        <taxon>Neoheterodontei</taxon>
        <taxon>Myida</taxon>
        <taxon>Dreissenoidea</taxon>
        <taxon>Dreissenidae</taxon>
        <taxon>Dreissena</taxon>
    </lineage>
</organism>
<dbReference type="EMBL" id="JAIWYP010000008">
    <property type="protein sequence ID" value="KAH3788616.1"/>
    <property type="molecule type" value="Genomic_DNA"/>
</dbReference>
<reference evidence="2" key="1">
    <citation type="journal article" date="2019" name="bioRxiv">
        <title>The Genome of the Zebra Mussel, Dreissena polymorpha: A Resource for Invasive Species Research.</title>
        <authorList>
            <person name="McCartney M.A."/>
            <person name="Auch B."/>
            <person name="Kono T."/>
            <person name="Mallez S."/>
            <person name="Zhang Y."/>
            <person name="Obille A."/>
            <person name="Becker A."/>
            <person name="Abrahante J.E."/>
            <person name="Garbe J."/>
            <person name="Badalamenti J.P."/>
            <person name="Herman A."/>
            <person name="Mangelson H."/>
            <person name="Liachko I."/>
            <person name="Sullivan S."/>
            <person name="Sone E.D."/>
            <person name="Koren S."/>
            <person name="Silverstein K.A.T."/>
            <person name="Beckman K.B."/>
            <person name="Gohl D.M."/>
        </authorList>
    </citation>
    <scope>NUCLEOTIDE SEQUENCE</scope>
    <source>
        <strain evidence="2">Duluth1</strain>
        <tissue evidence="2">Whole animal</tissue>
    </source>
</reference>
<proteinExistence type="predicted"/>
<protein>
    <submittedName>
        <fullName evidence="2">Uncharacterized protein</fullName>
    </submittedName>
</protein>
<gene>
    <name evidence="2" type="ORF">DPMN_166762</name>
</gene>
<name>A0A9D4IUG3_DREPO</name>